<dbReference type="GO" id="GO:1990169">
    <property type="term" value="P:stress response to copper ion"/>
    <property type="evidence" value="ECO:0007669"/>
    <property type="project" value="TreeGrafter"/>
</dbReference>
<evidence type="ECO:0000313" key="2">
    <source>
        <dbReference type="EMBL" id="BDI31371.1"/>
    </source>
</evidence>
<name>A0A9N7QC21_9BACT</name>
<dbReference type="GO" id="GO:0046870">
    <property type="term" value="F:cadmium ion binding"/>
    <property type="evidence" value="ECO:0007669"/>
    <property type="project" value="TreeGrafter"/>
</dbReference>
<dbReference type="GO" id="GO:0050897">
    <property type="term" value="F:cobalt ion binding"/>
    <property type="evidence" value="ECO:0007669"/>
    <property type="project" value="TreeGrafter"/>
</dbReference>
<gene>
    <name evidence="2" type="ORF">CCAX7_34220</name>
</gene>
<reference evidence="2 3" key="1">
    <citation type="journal article" date="2019" name="Int. J. Syst. Evol. Microbiol.">
        <title>Capsulimonas corticalis gen. nov., sp. nov., an aerobic capsulated bacterium, of a novel bacterial order, Capsulimonadales ord. nov., of the class Armatimonadia of the phylum Armatimonadetes.</title>
        <authorList>
            <person name="Li J."/>
            <person name="Kudo C."/>
            <person name="Tonouchi A."/>
        </authorList>
    </citation>
    <scope>NUCLEOTIDE SEQUENCE [LARGE SCALE GENOMIC DNA]</scope>
    <source>
        <strain evidence="2 3">AX-7</strain>
    </source>
</reference>
<dbReference type="GO" id="GO:0005507">
    <property type="term" value="F:copper ion binding"/>
    <property type="evidence" value="ECO:0007669"/>
    <property type="project" value="TreeGrafter"/>
</dbReference>
<evidence type="ECO:0000256" key="1">
    <source>
        <dbReference type="SAM" id="MobiDB-lite"/>
    </source>
</evidence>
<accession>A0A9N7QC21</accession>
<dbReference type="EMBL" id="AP025739">
    <property type="protein sequence ID" value="BDI31371.1"/>
    <property type="molecule type" value="Genomic_DNA"/>
</dbReference>
<keyword evidence="3" id="KW-1185">Reference proteome</keyword>
<dbReference type="PANTHER" id="PTHR38430:SF1">
    <property type="entry name" value="PROTEIN-ARGININE KINASE ACTIVATOR PROTEIN"/>
    <property type="match status" value="1"/>
</dbReference>
<evidence type="ECO:0000313" key="3">
    <source>
        <dbReference type="Proteomes" id="UP000287394"/>
    </source>
</evidence>
<dbReference type="GO" id="GO:1990170">
    <property type="term" value="P:stress response to cadmium ion"/>
    <property type="evidence" value="ECO:0007669"/>
    <property type="project" value="TreeGrafter"/>
</dbReference>
<proteinExistence type="predicted"/>
<organism evidence="2 3">
    <name type="scientific">Capsulimonas corticalis</name>
    <dbReference type="NCBI Taxonomy" id="2219043"/>
    <lineage>
        <taxon>Bacteria</taxon>
        <taxon>Bacillati</taxon>
        <taxon>Armatimonadota</taxon>
        <taxon>Armatimonadia</taxon>
        <taxon>Capsulimonadales</taxon>
        <taxon>Capsulimonadaceae</taxon>
        <taxon>Capsulimonas</taxon>
    </lineage>
</organism>
<dbReference type="AlphaFoldDB" id="A0A9N7QC21"/>
<dbReference type="Proteomes" id="UP000287394">
    <property type="component" value="Chromosome"/>
</dbReference>
<dbReference type="GO" id="GO:0008270">
    <property type="term" value="F:zinc ion binding"/>
    <property type="evidence" value="ECO:0007669"/>
    <property type="project" value="TreeGrafter"/>
</dbReference>
<sequence length="72" mass="7690">MFERASMEAKTGSGDIGAGQASTDICPKCGLTRADLYQNGHMGCAFCYEIFESEVLHALSRIHGAVEHIGKA</sequence>
<protein>
    <submittedName>
        <fullName evidence="2">Uncharacterized protein</fullName>
    </submittedName>
</protein>
<dbReference type="KEGG" id="ccot:CCAX7_34220"/>
<dbReference type="PANTHER" id="PTHR38430">
    <property type="entry name" value="PROTEIN-ARGININE KINASE ACTIVATOR PROTEIN"/>
    <property type="match status" value="1"/>
</dbReference>
<dbReference type="InterPro" id="IPR025542">
    <property type="entry name" value="YacH"/>
</dbReference>
<feature type="region of interest" description="Disordered" evidence="1">
    <location>
        <begin position="1"/>
        <end position="20"/>
    </location>
</feature>